<dbReference type="EMBL" id="CAJOBR010032490">
    <property type="protein sequence ID" value="CAF4999447.1"/>
    <property type="molecule type" value="Genomic_DNA"/>
</dbReference>
<feature type="region of interest" description="Disordered" evidence="4">
    <location>
        <begin position="1"/>
        <end position="26"/>
    </location>
</feature>
<dbReference type="PROSITE" id="PS50835">
    <property type="entry name" value="IG_LIKE"/>
    <property type="match status" value="1"/>
</dbReference>
<reference evidence="6" key="1">
    <citation type="submission" date="2021-02" db="EMBL/GenBank/DDBJ databases">
        <authorList>
            <person name="Nowell W R."/>
        </authorList>
    </citation>
    <scope>NUCLEOTIDE SEQUENCE</scope>
</reference>
<keyword evidence="1" id="KW-0732">Signal</keyword>
<feature type="non-terminal residue" evidence="6">
    <location>
        <position position="1"/>
    </location>
</feature>
<dbReference type="FunFam" id="2.60.40.10:FF:000107">
    <property type="entry name" value="Myosin, light chain kinase a"/>
    <property type="match status" value="1"/>
</dbReference>
<dbReference type="InterPro" id="IPR013783">
    <property type="entry name" value="Ig-like_fold"/>
</dbReference>
<dbReference type="InterPro" id="IPR013098">
    <property type="entry name" value="Ig_I-set"/>
</dbReference>
<keyword evidence="3" id="KW-0393">Immunoglobulin domain</keyword>
<dbReference type="GO" id="GO:0007156">
    <property type="term" value="P:homophilic cell adhesion via plasma membrane adhesion molecules"/>
    <property type="evidence" value="ECO:0007669"/>
    <property type="project" value="TreeGrafter"/>
</dbReference>
<comment type="caution">
    <text evidence="6">The sequence shown here is derived from an EMBL/GenBank/DDBJ whole genome shotgun (WGS) entry which is preliminary data.</text>
</comment>
<evidence type="ECO:0000313" key="7">
    <source>
        <dbReference type="Proteomes" id="UP000663848"/>
    </source>
</evidence>
<evidence type="ECO:0000259" key="5">
    <source>
        <dbReference type="PROSITE" id="PS50835"/>
    </source>
</evidence>
<keyword evidence="2" id="KW-1015">Disulfide bond</keyword>
<protein>
    <recommendedName>
        <fullName evidence="5">Ig-like domain-containing protein</fullName>
    </recommendedName>
</protein>
<evidence type="ECO:0000256" key="1">
    <source>
        <dbReference type="ARBA" id="ARBA00022729"/>
    </source>
</evidence>
<dbReference type="AlphaFoldDB" id="A0A822AHP6"/>
<sequence length="157" mass="17508">EFRVKAINKAGEGEPSSSTGRVKITEFPNGRAPTFMKKVTDVNVPTNSEATFTIEYDANPVPEVKWFRNGLELSASGRYRIHTKPDELKSTLTFSDVWENDNNSKISCEISNPLGKDTCEALFRVKTPPKCQREPDEQRVPLGETLKVKIPINGKGP</sequence>
<organism evidence="6 7">
    <name type="scientific">Rotaria socialis</name>
    <dbReference type="NCBI Taxonomy" id="392032"/>
    <lineage>
        <taxon>Eukaryota</taxon>
        <taxon>Metazoa</taxon>
        <taxon>Spiralia</taxon>
        <taxon>Gnathifera</taxon>
        <taxon>Rotifera</taxon>
        <taxon>Eurotatoria</taxon>
        <taxon>Bdelloidea</taxon>
        <taxon>Philodinida</taxon>
        <taxon>Philodinidae</taxon>
        <taxon>Rotaria</taxon>
    </lineage>
</organism>
<name>A0A822AHP6_9BILA</name>
<dbReference type="InterPro" id="IPR036179">
    <property type="entry name" value="Ig-like_dom_sf"/>
</dbReference>
<evidence type="ECO:0000256" key="4">
    <source>
        <dbReference type="SAM" id="MobiDB-lite"/>
    </source>
</evidence>
<accession>A0A822AHP6</accession>
<dbReference type="GO" id="GO:0005886">
    <property type="term" value="C:plasma membrane"/>
    <property type="evidence" value="ECO:0007669"/>
    <property type="project" value="TreeGrafter"/>
</dbReference>
<proteinExistence type="predicted"/>
<dbReference type="Pfam" id="PF07679">
    <property type="entry name" value="I-set"/>
    <property type="match status" value="1"/>
</dbReference>
<gene>
    <name evidence="6" type="ORF">QYT958_LOCUS37955</name>
</gene>
<dbReference type="PANTHER" id="PTHR45080">
    <property type="entry name" value="CONTACTIN 5"/>
    <property type="match status" value="1"/>
</dbReference>
<feature type="domain" description="Ig-like" evidence="5">
    <location>
        <begin position="33"/>
        <end position="112"/>
    </location>
</feature>
<evidence type="ECO:0000256" key="2">
    <source>
        <dbReference type="ARBA" id="ARBA00023157"/>
    </source>
</evidence>
<dbReference type="InterPro" id="IPR050958">
    <property type="entry name" value="Cell_Adh-Cytoskel_Orgn"/>
</dbReference>
<evidence type="ECO:0000313" key="6">
    <source>
        <dbReference type="EMBL" id="CAF4999447.1"/>
    </source>
</evidence>
<dbReference type="InterPro" id="IPR007110">
    <property type="entry name" value="Ig-like_dom"/>
</dbReference>
<dbReference type="Proteomes" id="UP000663848">
    <property type="component" value="Unassembled WGS sequence"/>
</dbReference>
<feature type="non-terminal residue" evidence="6">
    <location>
        <position position="157"/>
    </location>
</feature>
<dbReference type="Gene3D" id="2.60.40.10">
    <property type="entry name" value="Immunoglobulins"/>
    <property type="match status" value="1"/>
</dbReference>
<evidence type="ECO:0000256" key="3">
    <source>
        <dbReference type="ARBA" id="ARBA00023319"/>
    </source>
</evidence>
<dbReference type="PANTHER" id="PTHR45080:SF8">
    <property type="entry name" value="IG-LIKE DOMAIN-CONTAINING PROTEIN"/>
    <property type="match status" value="1"/>
</dbReference>
<dbReference type="SUPFAM" id="SSF48726">
    <property type="entry name" value="Immunoglobulin"/>
    <property type="match status" value="1"/>
</dbReference>